<keyword evidence="4" id="KW-1185">Reference proteome</keyword>
<gene>
    <name evidence="3" type="ORF">A9404_00230</name>
</gene>
<dbReference type="Pfam" id="PF06577">
    <property type="entry name" value="EipA"/>
    <property type="match status" value="1"/>
</dbReference>
<dbReference type="OrthoDB" id="9796051at2"/>
<evidence type="ECO:0008006" key="5">
    <source>
        <dbReference type="Google" id="ProtNLM"/>
    </source>
</evidence>
<evidence type="ECO:0000256" key="2">
    <source>
        <dbReference type="SAM" id="SignalP"/>
    </source>
</evidence>
<feature type="chain" id="PRO_5008250314" description="DUF1134 domain-containing protein" evidence="2">
    <location>
        <begin position="37"/>
        <end position="224"/>
    </location>
</feature>
<feature type="signal peptide" evidence="2">
    <location>
        <begin position="1"/>
        <end position="36"/>
    </location>
</feature>
<dbReference type="Proteomes" id="UP000078596">
    <property type="component" value="Chromosome"/>
</dbReference>
<evidence type="ECO:0000313" key="4">
    <source>
        <dbReference type="Proteomes" id="UP000078596"/>
    </source>
</evidence>
<dbReference type="KEGG" id="haz:A9404_00230"/>
<protein>
    <recommendedName>
        <fullName evidence="5">DUF1134 domain-containing protein</fullName>
    </recommendedName>
</protein>
<name>A0A191ZDS3_9GAMM</name>
<dbReference type="AlphaFoldDB" id="A0A191ZDS3"/>
<keyword evidence="2" id="KW-0732">Signal</keyword>
<organism evidence="3 4">
    <name type="scientific">Halothiobacillus diazotrophicus</name>
    <dbReference type="NCBI Taxonomy" id="1860122"/>
    <lineage>
        <taxon>Bacteria</taxon>
        <taxon>Pseudomonadati</taxon>
        <taxon>Pseudomonadota</taxon>
        <taxon>Gammaproteobacteria</taxon>
        <taxon>Chromatiales</taxon>
        <taxon>Halothiobacillaceae</taxon>
        <taxon>Halothiobacillus</taxon>
    </lineage>
</organism>
<dbReference type="PROSITE" id="PS51257">
    <property type="entry name" value="PROKAR_LIPOPROTEIN"/>
    <property type="match status" value="1"/>
</dbReference>
<evidence type="ECO:0000313" key="3">
    <source>
        <dbReference type="EMBL" id="ANJ66017.1"/>
    </source>
</evidence>
<accession>A0A191ZDS3</accession>
<sequence>MRSVHHRTHPPFNGTHRKLGAALLAAVLALGIGGCASNPPASDSANAAPATSAPNASNSAAADSSGYDKYETTNEAVNFLGGSAEAVAKLMDKAFAEYGRPNAYIKGEEGGGAFVFGVRYGKGELVTKSGFKTTVYWQGPSVGWDFGADAGKVFILVYNLPQPDLIYQRFAGVNGSLYFVGGLGMNYLRSQDIVVAPIRVGVGMRLGASVGYMQFTKDHSYIPF</sequence>
<proteinExistence type="predicted"/>
<dbReference type="RefSeq" id="WP_066097595.1">
    <property type="nucleotide sequence ID" value="NZ_CP016027.1"/>
</dbReference>
<feature type="region of interest" description="Disordered" evidence="1">
    <location>
        <begin position="41"/>
        <end position="65"/>
    </location>
</feature>
<evidence type="ECO:0000256" key="1">
    <source>
        <dbReference type="SAM" id="MobiDB-lite"/>
    </source>
</evidence>
<dbReference type="InterPro" id="IPR008325">
    <property type="entry name" value="EipA-like"/>
</dbReference>
<dbReference type="EMBL" id="CP016027">
    <property type="protein sequence ID" value="ANJ66017.1"/>
    <property type="molecule type" value="Genomic_DNA"/>
</dbReference>
<reference evidence="3 4" key="1">
    <citation type="submission" date="2016-06" db="EMBL/GenBank/DDBJ databases">
        <title>Insight into the functional genes involving in sulfur oxidation in Pearl River water.</title>
        <authorList>
            <person name="Luo J."/>
            <person name="Tan X."/>
            <person name="Lin W."/>
        </authorList>
    </citation>
    <scope>NUCLEOTIDE SEQUENCE [LARGE SCALE GENOMIC DNA]</scope>
    <source>
        <strain evidence="3 4">LS2</strain>
    </source>
</reference>